<feature type="chain" id="PRO_5043812426" evidence="1">
    <location>
        <begin position="19"/>
        <end position="442"/>
    </location>
</feature>
<dbReference type="EMBL" id="JASCXX010000011">
    <property type="protein sequence ID" value="MDI6449544.1"/>
    <property type="molecule type" value="Genomic_DNA"/>
</dbReference>
<name>A0AAW6U1L2_9BACT</name>
<dbReference type="Pfam" id="PF13360">
    <property type="entry name" value="PQQ_2"/>
    <property type="match status" value="2"/>
</dbReference>
<organism evidence="3 4">
    <name type="scientific">Anaerobaca lacustris</name>
    <dbReference type="NCBI Taxonomy" id="3044600"/>
    <lineage>
        <taxon>Bacteria</taxon>
        <taxon>Pseudomonadati</taxon>
        <taxon>Planctomycetota</taxon>
        <taxon>Phycisphaerae</taxon>
        <taxon>Sedimentisphaerales</taxon>
        <taxon>Anaerobacaceae</taxon>
        <taxon>Anaerobaca</taxon>
    </lineage>
</organism>
<dbReference type="InterPro" id="IPR015943">
    <property type="entry name" value="WD40/YVTN_repeat-like_dom_sf"/>
</dbReference>
<protein>
    <submittedName>
        <fullName evidence="3">PQQ-binding-like beta-propeller repeat protein</fullName>
    </submittedName>
</protein>
<dbReference type="PANTHER" id="PTHR34512:SF30">
    <property type="entry name" value="OUTER MEMBRANE PROTEIN ASSEMBLY FACTOR BAMB"/>
    <property type="match status" value="1"/>
</dbReference>
<dbReference type="InterPro" id="IPR002372">
    <property type="entry name" value="PQQ_rpt_dom"/>
</dbReference>
<feature type="domain" description="Pyrrolo-quinoline quinone repeat" evidence="2">
    <location>
        <begin position="44"/>
        <end position="171"/>
    </location>
</feature>
<dbReference type="Gene3D" id="2.130.10.10">
    <property type="entry name" value="YVTN repeat-like/Quinoprotein amine dehydrogenase"/>
    <property type="match status" value="2"/>
</dbReference>
<comment type="caution">
    <text evidence="3">The sequence shown here is derived from an EMBL/GenBank/DDBJ whole genome shotgun (WGS) entry which is preliminary data.</text>
</comment>
<evidence type="ECO:0000259" key="2">
    <source>
        <dbReference type="Pfam" id="PF13360"/>
    </source>
</evidence>
<evidence type="ECO:0000256" key="1">
    <source>
        <dbReference type="SAM" id="SignalP"/>
    </source>
</evidence>
<keyword evidence="4" id="KW-1185">Reference proteome</keyword>
<dbReference type="AlphaFoldDB" id="A0AAW6U1L2"/>
<proteinExistence type="predicted"/>
<accession>A0AAW6U1L2</accession>
<dbReference type="RefSeq" id="WP_349244951.1">
    <property type="nucleotide sequence ID" value="NZ_JASCXX010000011.1"/>
</dbReference>
<evidence type="ECO:0000313" key="4">
    <source>
        <dbReference type="Proteomes" id="UP001431776"/>
    </source>
</evidence>
<feature type="signal peptide" evidence="1">
    <location>
        <begin position="1"/>
        <end position="18"/>
    </location>
</feature>
<dbReference type="InterPro" id="IPR011047">
    <property type="entry name" value="Quinoprotein_ADH-like_sf"/>
</dbReference>
<gene>
    <name evidence="3" type="ORF">QJ522_10865</name>
</gene>
<keyword evidence="1" id="KW-0732">Signal</keyword>
<evidence type="ECO:0000313" key="3">
    <source>
        <dbReference type="EMBL" id="MDI6449544.1"/>
    </source>
</evidence>
<reference evidence="3" key="1">
    <citation type="submission" date="2023-05" db="EMBL/GenBank/DDBJ databases">
        <title>Anaerotaeda fermentans gen. nov., sp. nov., a novel anaerobic planctomycete of the new family within the order Sedimentisphaerales isolated from Taman Peninsula, Russia.</title>
        <authorList>
            <person name="Khomyakova M.A."/>
            <person name="Merkel A.Y."/>
            <person name="Slobodkin A.I."/>
        </authorList>
    </citation>
    <scope>NUCLEOTIDE SEQUENCE</scope>
    <source>
        <strain evidence="3">M17dextr</strain>
    </source>
</reference>
<dbReference type="SUPFAM" id="SSF50998">
    <property type="entry name" value="Quinoprotein alcohol dehydrogenase-like"/>
    <property type="match status" value="1"/>
</dbReference>
<sequence>MKFRTLMLLLTCVSVTQAGDWPHWRGPHFNGSTEETNLPSAWTRTEQIAWRAELPGSSAATPVIWGDRIFISSVDAERDKLVAICLNRTSGERLWQHDIADETHRDRRSTYGAPSPVTDGERVIFFYSTGDLIGFDFEGRRLWARNIQKDYGTFAFLWTFASSPTLLDGKLYVQVLQRDVPVSGRGLRDRPNESYLLAIDPETGKTLWRHIRPSQAREESREAFSTPIPVWHEGKPQLVLAGGDAITGHDPATGKELWRWGTWNPRRITHWRLVPSPVAGDGIVLACAPKSSPVYGVPLGQQGELDDGDLAWISGHEPRDVSSDVPTPAYYDGDFFVLNDLRRKLSRVEPRTGNVKWTIDTPGRAKYEASPLAADGRIYLINHAGEAAVLDAATGDVLHVIPMDDPSGGEVVRASIVAARGNLFIRTTRHLYCVGPRSPSSP</sequence>
<dbReference type="Proteomes" id="UP001431776">
    <property type="component" value="Unassembled WGS sequence"/>
</dbReference>
<dbReference type="PANTHER" id="PTHR34512">
    <property type="entry name" value="CELL SURFACE PROTEIN"/>
    <property type="match status" value="1"/>
</dbReference>
<feature type="domain" description="Pyrrolo-quinoline quinone repeat" evidence="2">
    <location>
        <begin position="306"/>
        <end position="425"/>
    </location>
</feature>